<sequence>MENEPNLTPAPQPLILDTNIVLDLLLFGDAAMAELQRQLQTAVADAQRWRWIATAPMRDELAHVLAYAHLQPRLAFYGHTPQAILARFDAAVQQVPVAAPTPIRCKDGDDQKFIDLAVAHQAVLISKDKAVLKLRRRLARAGVWVGPTVAAAQEAAMRAQQLG</sequence>
<evidence type="ECO:0000259" key="1">
    <source>
        <dbReference type="Pfam" id="PF13470"/>
    </source>
</evidence>
<reference evidence="2 3" key="1">
    <citation type="submission" date="2018-10" db="EMBL/GenBank/DDBJ databases">
        <title>Comamonadaceae CDC group NO-1 genome sequencing and assembly.</title>
        <authorList>
            <person name="Bernier A.-M."/>
            <person name="Bernard K."/>
        </authorList>
    </citation>
    <scope>NUCLEOTIDE SEQUENCE [LARGE SCALE GENOMIC DNA]</scope>
    <source>
        <strain evidence="2 3">NML161473</strain>
    </source>
</reference>
<protein>
    <submittedName>
        <fullName evidence="2">Putative toxin-antitoxin system toxin component, PIN family</fullName>
    </submittedName>
</protein>
<dbReference type="SUPFAM" id="SSF88723">
    <property type="entry name" value="PIN domain-like"/>
    <property type="match status" value="1"/>
</dbReference>
<evidence type="ECO:0000313" key="2">
    <source>
        <dbReference type="EMBL" id="RMW99974.1"/>
    </source>
</evidence>
<dbReference type="RefSeq" id="WP_122253842.1">
    <property type="nucleotide sequence ID" value="NZ_RDQL01000006.1"/>
</dbReference>
<dbReference type="InterPro" id="IPR002716">
    <property type="entry name" value="PIN_dom"/>
</dbReference>
<dbReference type="Proteomes" id="UP000267035">
    <property type="component" value="Unassembled WGS sequence"/>
</dbReference>
<evidence type="ECO:0000313" key="3">
    <source>
        <dbReference type="Proteomes" id="UP000267035"/>
    </source>
</evidence>
<dbReference type="Pfam" id="PF13470">
    <property type="entry name" value="PIN_3"/>
    <property type="match status" value="1"/>
</dbReference>
<feature type="domain" description="PIN" evidence="1">
    <location>
        <begin position="14"/>
        <end position="129"/>
    </location>
</feature>
<dbReference type="PANTHER" id="PTHR34610:SF3">
    <property type="entry name" value="SSL7007 PROTEIN"/>
    <property type="match status" value="1"/>
</dbReference>
<dbReference type="EMBL" id="RDQL01000006">
    <property type="protein sequence ID" value="RMW99974.1"/>
    <property type="molecule type" value="Genomic_DNA"/>
</dbReference>
<dbReference type="InterPro" id="IPR029060">
    <property type="entry name" value="PIN-like_dom_sf"/>
</dbReference>
<gene>
    <name evidence="2" type="ORF">EBQ25_05835</name>
</gene>
<accession>A0A3M6QAV9</accession>
<dbReference type="InterPro" id="IPR002850">
    <property type="entry name" value="PIN_toxin-like"/>
</dbReference>
<comment type="caution">
    <text evidence="2">The sequence shown here is derived from an EMBL/GenBank/DDBJ whole genome shotgun (WGS) entry which is preliminary data.</text>
</comment>
<proteinExistence type="predicted"/>
<dbReference type="AlphaFoldDB" id="A0A3M6QAV9"/>
<organism evidence="2 3">
    <name type="scientific">Allofranklinella schreckenbergeri</name>
    <dbReference type="NCBI Taxonomy" id="1076744"/>
    <lineage>
        <taxon>Bacteria</taxon>
        <taxon>Pseudomonadati</taxon>
        <taxon>Pseudomonadota</taxon>
        <taxon>Betaproteobacteria</taxon>
        <taxon>Burkholderiales</taxon>
        <taxon>Comamonadaceae</taxon>
        <taxon>Allofranklinella</taxon>
    </lineage>
</organism>
<keyword evidence="3" id="KW-1185">Reference proteome</keyword>
<dbReference type="PANTHER" id="PTHR34610">
    <property type="entry name" value="SSL7007 PROTEIN"/>
    <property type="match status" value="1"/>
</dbReference>
<dbReference type="NCBIfam" id="TIGR00305">
    <property type="entry name" value="putative toxin-antitoxin system toxin component, PIN family"/>
    <property type="match status" value="1"/>
</dbReference>
<name>A0A3M6QAV9_9BURK</name>